<dbReference type="OrthoDB" id="511496at2"/>
<dbReference type="RefSeq" id="WP_100902678.1">
    <property type="nucleotide sequence ID" value="NZ_CAWNNC010000001.1"/>
</dbReference>
<evidence type="ECO:0000256" key="1">
    <source>
        <dbReference type="SAM" id="Phobius"/>
    </source>
</evidence>
<evidence type="ECO:0000313" key="2">
    <source>
        <dbReference type="EMBL" id="AUB42771.1"/>
    </source>
</evidence>
<keyword evidence="1" id="KW-0812">Transmembrane</keyword>
<keyword evidence="1" id="KW-1133">Transmembrane helix</keyword>
<reference evidence="2 3" key="1">
    <citation type="submission" date="2017-11" db="EMBL/GenBank/DDBJ databases">
        <title>Complete genome of a free-living desiccation-tolerant cyanobacterium and its photosynthetic adaptation to extreme terrestrial habitat.</title>
        <authorList>
            <person name="Shang J."/>
        </authorList>
    </citation>
    <scope>NUCLEOTIDE SEQUENCE [LARGE SCALE GENOMIC DNA]</scope>
    <source>
        <strain evidence="2 3">CCNUN1</strain>
    </source>
</reference>
<name>A0A2K8T534_9NOSO</name>
<feature type="transmembrane region" description="Helical" evidence="1">
    <location>
        <begin position="169"/>
        <end position="190"/>
    </location>
</feature>
<dbReference type="AlphaFoldDB" id="A0A2K8T534"/>
<feature type="transmembrane region" description="Helical" evidence="1">
    <location>
        <begin position="78"/>
        <end position="96"/>
    </location>
</feature>
<gene>
    <name evidence="2" type="ORF">COO91_08917</name>
</gene>
<evidence type="ECO:0000313" key="3">
    <source>
        <dbReference type="Proteomes" id="UP000232003"/>
    </source>
</evidence>
<keyword evidence="3" id="KW-1185">Reference proteome</keyword>
<dbReference type="KEGG" id="nfl:COO91_08917"/>
<protein>
    <submittedName>
        <fullName evidence="2">Putative membrane protein</fullName>
    </submittedName>
</protein>
<dbReference type="Proteomes" id="UP000232003">
    <property type="component" value="Chromosome"/>
</dbReference>
<keyword evidence="1" id="KW-0472">Membrane</keyword>
<feature type="transmembrane region" description="Helical" evidence="1">
    <location>
        <begin position="143"/>
        <end position="163"/>
    </location>
</feature>
<organism evidence="2 3">
    <name type="scientific">Nostoc flagelliforme CCNUN1</name>
    <dbReference type="NCBI Taxonomy" id="2038116"/>
    <lineage>
        <taxon>Bacteria</taxon>
        <taxon>Bacillati</taxon>
        <taxon>Cyanobacteriota</taxon>
        <taxon>Cyanophyceae</taxon>
        <taxon>Nostocales</taxon>
        <taxon>Nostocaceae</taxon>
        <taxon>Nostoc</taxon>
    </lineage>
</organism>
<accession>A0A2K8T534</accession>
<proteinExistence type="predicted"/>
<dbReference type="InterPro" id="IPR012861">
    <property type="entry name" value="DUF1634"/>
</dbReference>
<dbReference type="Pfam" id="PF07843">
    <property type="entry name" value="DUF1634"/>
    <property type="match status" value="1"/>
</dbReference>
<dbReference type="EMBL" id="CP024785">
    <property type="protein sequence ID" value="AUB42771.1"/>
    <property type="molecule type" value="Genomic_DNA"/>
</dbReference>
<sequence length="191" mass="20979">MYKFNSSFRWTFLAQPDIEVVTLTLSQKDPDSNIEQLGHPSSTVAQLPNSCDIDVNKNATKTLSDQQLEYLLSNLMKYGVLIASAVVLLGGILYLIHHGAEPAGYHFFQGEPSEFRSPAGVVKAVLSGSDAYGGLRLRGIIQLGLLLLIATPIVRVFISLLAFLLQREFIYVIVTLLVLASLIYSLVGAYY</sequence>